<protein>
    <submittedName>
        <fullName evidence="7">Holliday junction resolvase</fullName>
    </submittedName>
</protein>
<dbReference type="InterPro" id="IPR012337">
    <property type="entry name" value="RNaseH-like_sf"/>
</dbReference>
<reference evidence="7 8" key="1">
    <citation type="journal article" date="2015" name="Genome Announc.">
        <title>Complete Genome Sequence of Bacillus megaterium Siphophage Stahl.</title>
        <authorList>
            <person name="Brizendine A.M."/>
            <person name="Rousseau S."/>
            <person name="Hernandez A.C."/>
            <person name="Kuty Everett G.F."/>
        </authorList>
    </citation>
    <scope>NUCLEOTIDE SEQUENCE [LARGE SCALE GENOMIC DNA]</scope>
</reference>
<dbReference type="Gene3D" id="3.30.420.10">
    <property type="entry name" value="Ribonuclease H-like superfamily/Ribonuclease H"/>
    <property type="match status" value="1"/>
</dbReference>
<sequence length="165" mass="19139">MFLICLDPSLNSYGYAIFDIRNKPKLLNYGHINNNHFETKDEGKKLIHLEMFLSTLRQNYFPHKVVKEEWVNQAGLSGYKLALVHGITNKVFAFSEVEELNNKSFKKDFTGNGSASKEDVENEVKKYSKRIWHKNKELNFLTDDASDSVGIGIHWLIQNEYLPKL</sequence>
<keyword evidence="6" id="KW-0234">DNA repair</keyword>
<dbReference type="InterPro" id="IPR036397">
    <property type="entry name" value="RNaseH_sf"/>
</dbReference>
<evidence type="ECO:0000313" key="7">
    <source>
        <dbReference type="EMBL" id="AKA61490.1"/>
    </source>
</evidence>
<dbReference type="GO" id="GO:0003677">
    <property type="term" value="F:DNA binding"/>
    <property type="evidence" value="ECO:0007669"/>
    <property type="project" value="UniProtKB-KW"/>
</dbReference>
<dbReference type="GO" id="GO:0004520">
    <property type="term" value="F:DNA endonuclease activity"/>
    <property type="evidence" value="ECO:0007669"/>
    <property type="project" value="InterPro"/>
</dbReference>
<evidence type="ECO:0000256" key="6">
    <source>
        <dbReference type="ARBA" id="ARBA00023204"/>
    </source>
</evidence>
<reference evidence="8" key="2">
    <citation type="submission" date="2015-01" db="EMBL/GenBank/DDBJ databases">
        <title>Complete Genome of Bacillus megaterium Siphophage Stahl.</title>
        <authorList>
            <person name="Brizendine A.M."/>
            <person name="Rousseau S."/>
            <person name="Hernandez A.C."/>
            <person name="Everett G.F.K."/>
        </authorList>
    </citation>
    <scope>NUCLEOTIDE SEQUENCE [LARGE SCALE GENOMIC DNA]</scope>
</reference>
<dbReference type="GO" id="GO:0006310">
    <property type="term" value="P:DNA recombination"/>
    <property type="evidence" value="ECO:0007669"/>
    <property type="project" value="UniProtKB-KW"/>
</dbReference>
<gene>
    <name evidence="7" type="ORF">CPT_Stahl62</name>
</gene>
<dbReference type="InterPro" id="IPR002176">
    <property type="entry name" value="X-over_junc_endoDNase_RuvC"/>
</dbReference>
<dbReference type="Pfam" id="PF02075">
    <property type="entry name" value="RuvC"/>
    <property type="match status" value="1"/>
</dbReference>
<evidence type="ECO:0000256" key="2">
    <source>
        <dbReference type="ARBA" id="ARBA00022763"/>
    </source>
</evidence>
<evidence type="ECO:0000313" key="8">
    <source>
        <dbReference type="Proteomes" id="UP000033015"/>
    </source>
</evidence>
<dbReference type="SUPFAM" id="SSF53098">
    <property type="entry name" value="Ribonuclease H-like"/>
    <property type="match status" value="1"/>
</dbReference>
<evidence type="ECO:0000256" key="3">
    <source>
        <dbReference type="ARBA" id="ARBA00022842"/>
    </source>
</evidence>
<accession>A0A0E3JQ64</accession>
<evidence type="ECO:0000256" key="1">
    <source>
        <dbReference type="ARBA" id="ARBA00009518"/>
    </source>
</evidence>
<dbReference type="GeneID" id="26647865"/>
<dbReference type="OrthoDB" id="10025at10239"/>
<dbReference type="EMBL" id="KP696447">
    <property type="protein sequence ID" value="AKA61490.1"/>
    <property type="molecule type" value="Genomic_DNA"/>
</dbReference>
<comment type="similarity">
    <text evidence="1">Belongs to the RuvC family.</text>
</comment>
<evidence type="ECO:0000256" key="5">
    <source>
        <dbReference type="ARBA" id="ARBA00023172"/>
    </source>
</evidence>
<keyword evidence="2" id="KW-0227">DNA damage</keyword>
<dbReference type="Proteomes" id="UP000033015">
    <property type="component" value="Segment"/>
</dbReference>
<keyword evidence="4" id="KW-0238">DNA-binding</keyword>
<dbReference type="RefSeq" id="YP_009203666.1">
    <property type="nucleotide sequence ID" value="NC_028856.1"/>
</dbReference>
<dbReference type="KEGG" id="vg:26647865"/>
<proteinExistence type="inferred from homology"/>
<keyword evidence="3" id="KW-0460">Magnesium</keyword>
<name>A0A0E3JQ64_9CAUD</name>
<dbReference type="GO" id="GO:0006281">
    <property type="term" value="P:DNA repair"/>
    <property type="evidence" value="ECO:0007669"/>
    <property type="project" value="UniProtKB-KW"/>
</dbReference>
<organism evidence="7 8">
    <name type="scientific">Bacillus phage Stahl</name>
    <dbReference type="NCBI Taxonomy" id="1610832"/>
    <lineage>
        <taxon>Viruses</taxon>
        <taxon>Duplodnaviria</taxon>
        <taxon>Heunggongvirae</taxon>
        <taxon>Uroviricota</taxon>
        <taxon>Caudoviricetes</taxon>
        <taxon>Slashvirus</taxon>
        <taxon>Slashvirus stahl</taxon>
    </lineage>
</organism>
<evidence type="ECO:0000256" key="4">
    <source>
        <dbReference type="ARBA" id="ARBA00023125"/>
    </source>
</evidence>
<keyword evidence="8" id="KW-1185">Reference proteome</keyword>
<keyword evidence="5" id="KW-0233">DNA recombination</keyword>